<proteinExistence type="predicted"/>
<keyword evidence="1" id="KW-0812">Transmembrane</keyword>
<dbReference type="OMA" id="FHCEYIV"/>
<keyword evidence="1" id="KW-1133">Transmembrane helix</keyword>
<feature type="transmembrane region" description="Helical" evidence="1">
    <location>
        <begin position="173"/>
        <end position="197"/>
    </location>
</feature>
<evidence type="ECO:0000313" key="2">
    <source>
        <dbReference type="EMBL" id="EGZ11312.1"/>
    </source>
</evidence>
<evidence type="ECO:0000313" key="3">
    <source>
        <dbReference type="Proteomes" id="UP000002640"/>
    </source>
</evidence>
<evidence type="ECO:0000256" key="1">
    <source>
        <dbReference type="SAM" id="Phobius"/>
    </source>
</evidence>
<protein>
    <submittedName>
        <fullName evidence="2">Uncharacterized protein</fullName>
    </submittedName>
</protein>
<dbReference type="RefSeq" id="XP_009534057.1">
    <property type="nucleotide sequence ID" value="XM_009535762.1"/>
</dbReference>
<dbReference type="KEGG" id="psoj:PHYSODRAFT_520068"/>
<dbReference type="InParanoid" id="G5A069"/>
<feature type="transmembrane region" description="Helical" evidence="1">
    <location>
        <begin position="20"/>
        <end position="44"/>
    </location>
</feature>
<dbReference type="EMBL" id="JH159158">
    <property type="protein sequence ID" value="EGZ11312.1"/>
    <property type="molecule type" value="Genomic_DNA"/>
</dbReference>
<dbReference type="AlphaFoldDB" id="G5A069"/>
<dbReference type="Proteomes" id="UP000002640">
    <property type="component" value="Unassembled WGS sequence"/>
</dbReference>
<keyword evidence="3" id="KW-1185">Reference proteome</keyword>
<keyword evidence="1" id="KW-0472">Membrane</keyword>
<reference evidence="2 3" key="1">
    <citation type="journal article" date="2006" name="Science">
        <title>Phytophthora genome sequences uncover evolutionary origins and mechanisms of pathogenesis.</title>
        <authorList>
            <person name="Tyler B.M."/>
            <person name="Tripathy S."/>
            <person name="Zhang X."/>
            <person name="Dehal P."/>
            <person name="Jiang R.H."/>
            <person name="Aerts A."/>
            <person name="Arredondo F.D."/>
            <person name="Baxter L."/>
            <person name="Bensasson D."/>
            <person name="Beynon J.L."/>
            <person name="Chapman J."/>
            <person name="Damasceno C.M."/>
            <person name="Dorrance A.E."/>
            <person name="Dou D."/>
            <person name="Dickerman A.W."/>
            <person name="Dubchak I.L."/>
            <person name="Garbelotto M."/>
            <person name="Gijzen M."/>
            <person name="Gordon S.G."/>
            <person name="Govers F."/>
            <person name="Grunwald N.J."/>
            <person name="Huang W."/>
            <person name="Ivors K.L."/>
            <person name="Jones R.W."/>
            <person name="Kamoun S."/>
            <person name="Krampis K."/>
            <person name="Lamour K.H."/>
            <person name="Lee M.K."/>
            <person name="McDonald W.H."/>
            <person name="Medina M."/>
            <person name="Meijer H.J."/>
            <person name="Nordberg E.K."/>
            <person name="Maclean D.J."/>
            <person name="Ospina-Giraldo M.D."/>
            <person name="Morris P.F."/>
            <person name="Phuntumart V."/>
            <person name="Putnam N.H."/>
            <person name="Rash S."/>
            <person name="Rose J.K."/>
            <person name="Sakihama Y."/>
            <person name="Salamov A.A."/>
            <person name="Savidor A."/>
            <person name="Scheuring C.F."/>
            <person name="Smith B.M."/>
            <person name="Sobral B.W."/>
            <person name="Terry A."/>
            <person name="Torto-Alalibo T.A."/>
            <person name="Win J."/>
            <person name="Xu Z."/>
            <person name="Zhang H."/>
            <person name="Grigoriev I.V."/>
            <person name="Rokhsar D.S."/>
            <person name="Boore J.L."/>
        </authorList>
    </citation>
    <scope>NUCLEOTIDE SEQUENCE [LARGE SCALE GENOMIC DNA]</scope>
    <source>
        <strain evidence="2 3">P6497</strain>
    </source>
</reference>
<gene>
    <name evidence="2" type="ORF">PHYSODRAFT_520068</name>
</gene>
<dbReference type="GeneID" id="20660247"/>
<feature type="transmembrane region" description="Helical" evidence="1">
    <location>
        <begin position="221"/>
        <end position="243"/>
    </location>
</feature>
<sequence>MEDYVPGIVAFNVDYFSTLFVSVCMSSSGSVTVSVLAIFTDVLLSALEFREVRKNADILYKSLQNHKNWSYNHLSHQGSENLLSLTLEVARNPEARNLPGVRLWACNPHPLPSERFEALKRPETLDVYSTSSYQSVKANISPTSRSSTNAILSSEVADEADQSKKLIIQGVQLLFHCEYIVLVEYIECVIPIVFVIYKSVLQQLPNVAYAPGGADGWRNSAVGNIMIFAVLEVFSFIALKILLQRKFAFSPLYQLAYVLETQVELVQIDVFIATLVLLPSELEHFGMDFSLRFDWL</sequence>
<name>G5A069_PHYSP</name>
<accession>G5A069</accession>
<organism evidence="2 3">
    <name type="scientific">Phytophthora sojae (strain P6497)</name>
    <name type="common">Soybean stem and root rot agent</name>
    <name type="synonym">Phytophthora megasperma f. sp. glycines</name>
    <dbReference type="NCBI Taxonomy" id="1094619"/>
    <lineage>
        <taxon>Eukaryota</taxon>
        <taxon>Sar</taxon>
        <taxon>Stramenopiles</taxon>
        <taxon>Oomycota</taxon>
        <taxon>Peronosporomycetes</taxon>
        <taxon>Peronosporales</taxon>
        <taxon>Peronosporaceae</taxon>
        <taxon>Phytophthora</taxon>
    </lineage>
</organism>